<evidence type="ECO:0000313" key="3">
    <source>
        <dbReference type="Proteomes" id="UP000261223"/>
    </source>
</evidence>
<organism evidence="1 3">
    <name type="scientific">Bacteroides stercoris</name>
    <dbReference type="NCBI Taxonomy" id="46506"/>
    <lineage>
        <taxon>Bacteria</taxon>
        <taxon>Pseudomonadati</taxon>
        <taxon>Bacteroidota</taxon>
        <taxon>Bacteroidia</taxon>
        <taxon>Bacteroidales</taxon>
        <taxon>Bacteroidaceae</taxon>
        <taxon>Bacteroides</taxon>
    </lineage>
</organism>
<evidence type="ECO:0000313" key="2">
    <source>
        <dbReference type="EMBL" id="RGR29119.1"/>
    </source>
</evidence>
<proteinExistence type="predicted"/>
<reference evidence="3 4" key="1">
    <citation type="submission" date="2018-08" db="EMBL/GenBank/DDBJ databases">
        <title>A genome reference for cultivated species of the human gut microbiota.</title>
        <authorList>
            <person name="Zou Y."/>
            <person name="Xue W."/>
            <person name="Luo G."/>
        </authorList>
    </citation>
    <scope>NUCLEOTIDE SEQUENCE [LARGE SCALE GENOMIC DNA]</scope>
    <source>
        <strain evidence="2 4">AF25-6</strain>
        <strain evidence="1 3">TF03-6</strain>
    </source>
</reference>
<name>A0A3E4UQB6_BACSE</name>
<gene>
    <name evidence="2" type="ORF">DWY58_03575</name>
    <name evidence="1" type="ORF">DXC34_07340</name>
</gene>
<evidence type="ECO:0000313" key="1">
    <source>
        <dbReference type="EMBL" id="RGM13614.1"/>
    </source>
</evidence>
<comment type="caution">
    <text evidence="1">The sequence shown here is derived from an EMBL/GenBank/DDBJ whole genome shotgun (WGS) entry which is preliminary data.</text>
</comment>
<dbReference type="EMBL" id="QRUB01000002">
    <property type="protein sequence ID" value="RGR29119.1"/>
    <property type="molecule type" value="Genomic_DNA"/>
</dbReference>
<dbReference type="AlphaFoldDB" id="A0A3E4UQB6"/>
<dbReference type="Proteomes" id="UP000284161">
    <property type="component" value="Unassembled WGS sequence"/>
</dbReference>
<accession>A0A3E4UQB6</accession>
<dbReference type="PROSITE" id="PS51257">
    <property type="entry name" value="PROKAR_LIPOPROTEIN"/>
    <property type="match status" value="1"/>
</dbReference>
<dbReference type="RefSeq" id="WP_117741609.1">
    <property type="nucleotide sequence ID" value="NZ_QRUB01000002.1"/>
</dbReference>
<evidence type="ECO:0000313" key="4">
    <source>
        <dbReference type="Proteomes" id="UP000284161"/>
    </source>
</evidence>
<dbReference type="Pfam" id="PF17145">
    <property type="entry name" value="DUF5119"/>
    <property type="match status" value="1"/>
</dbReference>
<protein>
    <submittedName>
        <fullName evidence="1">DUF5119 domain-containing protein</fullName>
    </submittedName>
</protein>
<dbReference type="Proteomes" id="UP000261223">
    <property type="component" value="Unassembled WGS sequence"/>
</dbReference>
<dbReference type="EMBL" id="QSSV01000008">
    <property type="protein sequence ID" value="RGM13614.1"/>
    <property type="molecule type" value="Genomic_DNA"/>
</dbReference>
<sequence length="334" mass="38239">MKSRIQIMVCGLLSMILFSCEHKDLCYHHPHVAVVKLEFDWKNAPQANPEGMCVFFYPEEGGEPVRFDFTGKTGGEIDIKVGRYKVLCYNNDTEAVQFRGMEDFNAHEGYTRDGNVFESIYGNAAHYAPPAKGAEDERVVICPDMMWGCNALNVEITEAGLSYECVPFEDKDKTEWMESTEHIITLYPAELICTYTYEVRNVKNMEYMTQACGSLSGMAPSIRLADEELGKECVTVPFETNLHPENSTMTGMFYTFGHHEENMEPHMMALYVWYSNKEKFYTTFDVTDQVHSAPDKRHVHIIIDNAEFPEPLPEDGGFDVEVDDWQEVENDIIM</sequence>
<dbReference type="InterPro" id="IPR033410">
    <property type="entry name" value="DUF5119"/>
</dbReference>